<feature type="signal peptide" evidence="1">
    <location>
        <begin position="1"/>
        <end position="30"/>
    </location>
</feature>
<dbReference type="RefSeq" id="WP_116088176.1">
    <property type="nucleotide sequence ID" value="NZ_JACHIL010000007.1"/>
</dbReference>
<keyword evidence="3" id="KW-1185">Reference proteome</keyword>
<evidence type="ECO:0000313" key="3">
    <source>
        <dbReference type="Proteomes" id="UP000531231"/>
    </source>
</evidence>
<proteinExistence type="predicted"/>
<sequence length="413" mass="44677">MPVMKPLYTAARTLSVATALTVIFAGSAYALDGNDVAKRLQARFEEQGTKIEFGKVDTDGSTVTLRDTKIDFKSAEMGTFTVGDIVLTDVAENDKGAYTAETATLQDFEKTDDKSTFALKGIEIGKLYLAADDEQDPVVKMLYYQTMKADSFTIHEDGEEMVNMKDIYATSTPYTKGTPVAMSFGIKSIDLDIEKMDALRKGADASAGNDEASETPNPMIDLGYKQLSMAVTSTGSWEPEKGDLAIDKMEFDVKDVGKFDTTMKLGGYDAKFIKSVQQASAEMSANKENSDAAGMAMLGLIQQLSISNMAIRYDDSSLTPKLLDYYAKQQGISKEDMVNQIKGIAPIMVGYLGHADFAMQATTAVNTYFDDPKSLTIAAKPEAPVSFALIAATATADPKKLLDLLAVKLTANQ</sequence>
<dbReference type="EMBL" id="JACHIL010000007">
    <property type="protein sequence ID" value="MBB5092753.1"/>
    <property type="molecule type" value="Genomic_DNA"/>
</dbReference>
<name>A0A7W8AP61_9HYPH</name>
<organism evidence="2 3">
    <name type="scientific">Pseudochrobactrum saccharolyticum</name>
    <dbReference type="NCBI Taxonomy" id="354352"/>
    <lineage>
        <taxon>Bacteria</taxon>
        <taxon>Pseudomonadati</taxon>
        <taxon>Pseudomonadota</taxon>
        <taxon>Alphaproteobacteria</taxon>
        <taxon>Hyphomicrobiales</taxon>
        <taxon>Brucellaceae</taxon>
        <taxon>Pseudochrobactrum</taxon>
    </lineage>
</organism>
<reference evidence="2 3" key="1">
    <citation type="submission" date="2020-08" db="EMBL/GenBank/DDBJ databases">
        <title>Genomic Encyclopedia of Type Strains, Phase IV (KMG-IV): sequencing the most valuable type-strain genomes for metagenomic binning, comparative biology and taxonomic classification.</title>
        <authorList>
            <person name="Goeker M."/>
        </authorList>
    </citation>
    <scope>NUCLEOTIDE SEQUENCE [LARGE SCALE GENOMIC DNA]</scope>
    <source>
        <strain evidence="2 3">DSM 25620</strain>
    </source>
</reference>
<dbReference type="Proteomes" id="UP000531231">
    <property type="component" value="Unassembled WGS sequence"/>
</dbReference>
<feature type="chain" id="PRO_5031104838" description="DUF945 domain-containing protein" evidence="1">
    <location>
        <begin position="31"/>
        <end position="413"/>
    </location>
</feature>
<evidence type="ECO:0000313" key="2">
    <source>
        <dbReference type="EMBL" id="MBB5092753.1"/>
    </source>
</evidence>
<protein>
    <recommendedName>
        <fullName evidence="4">DUF945 domain-containing protein</fullName>
    </recommendedName>
</protein>
<evidence type="ECO:0008006" key="4">
    <source>
        <dbReference type="Google" id="ProtNLM"/>
    </source>
</evidence>
<dbReference type="AlphaFoldDB" id="A0A7W8AP61"/>
<accession>A0A7W8AP61</accession>
<evidence type="ECO:0000256" key="1">
    <source>
        <dbReference type="SAM" id="SignalP"/>
    </source>
</evidence>
<comment type="caution">
    <text evidence="2">The sequence shown here is derived from an EMBL/GenBank/DDBJ whole genome shotgun (WGS) entry which is preliminary data.</text>
</comment>
<keyword evidence="1" id="KW-0732">Signal</keyword>
<gene>
    <name evidence="2" type="ORF">HNQ68_003316</name>
</gene>